<reference evidence="1" key="1">
    <citation type="submission" date="2024-09" db="EMBL/GenBank/DDBJ databases">
        <title>Black Yeasts Isolated from many extreme environments.</title>
        <authorList>
            <person name="Coleine C."/>
            <person name="Stajich J.E."/>
            <person name="Selbmann L."/>
        </authorList>
    </citation>
    <scope>NUCLEOTIDE SEQUENCE</scope>
    <source>
        <strain evidence="1">CCFEE 5737</strain>
    </source>
</reference>
<dbReference type="Proteomes" id="UP001186974">
    <property type="component" value="Unassembled WGS sequence"/>
</dbReference>
<evidence type="ECO:0000313" key="1">
    <source>
        <dbReference type="EMBL" id="KAK3061382.1"/>
    </source>
</evidence>
<comment type="caution">
    <text evidence="1">The sequence shown here is derived from an EMBL/GenBank/DDBJ whole genome shotgun (WGS) entry which is preliminary data.</text>
</comment>
<organism evidence="1 2">
    <name type="scientific">Coniosporium uncinatum</name>
    <dbReference type="NCBI Taxonomy" id="93489"/>
    <lineage>
        <taxon>Eukaryota</taxon>
        <taxon>Fungi</taxon>
        <taxon>Dikarya</taxon>
        <taxon>Ascomycota</taxon>
        <taxon>Pezizomycotina</taxon>
        <taxon>Dothideomycetes</taxon>
        <taxon>Dothideomycetes incertae sedis</taxon>
        <taxon>Coniosporium</taxon>
    </lineage>
</organism>
<gene>
    <name evidence="1" type="ORF">LTS18_006381</name>
</gene>
<name>A0ACC3D3P6_9PEZI</name>
<protein>
    <submittedName>
        <fullName evidence="1">Uncharacterized protein</fullName>
    </submittedName>
</protein>
<keyword evidence="2" id="KW-1185">Reference proteome</keyword>
<dbReference type="EMBL" id="JAWDJW010007876">
    <property type="protein sequence ID" value="KAK3061382.1"/>
    <property type="molecule type" value="Genomic_DNA"/>
</dbReference>
<accession>A0ACC3D3P6</accession>
<proteinExistence type="predicted"/>
<sequence>MEDPTDVSIRDPEPTISSAAVAYDDLGLRYEAAFTAAPARFRSLDWLVLELSSRKAHSDGGTPKILDIGCGTGKPTARTLADAGFRVYGIDVSPKMIELCQQQVPEGKFAVADARTWEPPHGKESYDAITVYFSLILDVAQSDIRLVIERVHEWLAPGGLFLFATVPMEGENVRTKFMGHDVTVSNLSAEASVEAIKDAGFTVVKQEFANYMPDAEKAGLKKEDVEEESELFVYACKRSG</sequence>
<evidence type="ECO:0000313" key="2">
    <source>
        <dbReference type="Proteomes" id="UP001186974"/>
    </source>
</evidence>